<dbReference type="PROSITE" id="PS50835">
    <property type="entry name" value="IG_LIKE"/>
    <property type="match status" value="2"/>
</dbReference>
<keyword evidence="3" id="KW-0732">Signal</keyword>
<evidence type="ECO:0000256" key="1">
    <source>
        <dbReference type="ARBA" id="ARBA00004370"/>
    </source>
</evidence>
<dbReference type="GO" id="GO:1903037">
    <property type="term" value="P:regulation of leukocyte cell-cell adhesion"/>
    <property type="evidence" value="ECO:0007669"/>
    <property type="project" value="UniProtKB-ARBA"/>
</dbReference>
<evidence type="ECO:0000256" key="3">
    <source>
        <dbReference type="ARBA" id="ARBA00022729"/>
    </source>
</evidence>
<dbReference type="FunFam" id="2.60.40.10:FF:000088">
    <property type="entry name" value="Butyrophilin subfamily 1 member A1"/>
    <property type="match status" value="1"/>
</dbReference>
<evidence type="ECO:0000313" key="14">
    <source>
        <dbReference type="Proteomes" id="UP000472265"/>
    </source>
</evidence>
<feature type="domain" description="Ig-like" evidence="12">
    <location>
        <begin position="81"/>
        <end position="175"/>
    </location>
</feature>
<evidence type="ECO:0000256" key="5">
    <source>
        <dbReference type="ARBA" id="ARBA00023136"/>
    </source>
</evidence>
<dbReference type="AlphaFoldDB" id="A0A671TME8"/>
<keyword evidence="2 11" id="KW-0812">Transmembrane</keyword>
<comment type="similarity">
    <text evidence="9">Belongs to the SKINT family.</text>
</comment>
<keyword evidence="6" id="KW-1015">Disulfide bond</keyword>
<dbReference type="InterPro" id="IPR003599">
    <property type="entry name" value="Ig_sub"/>
</dbReference>
<gene>
    <name evidence="13" type="primary">LOC115589804</name>
</gene>
<feature type="region of interest" description="Disordered" evidence="10">
    <location>
        <begin position="387"/>
        <end position="406"/>
    </location>
</feature>
<reference evidence="13" key="2">
    <citation type="submission" date="2025-08" db="UniProtKB">
        <authorList>
            <consortium name="Ensembl"/>
        </authorList>
    </citation>
    <scope>IDENTIFICATION</scope>
</reference>
<dbReference type="InterPro" id="IPR007110">
    <property type="entry name" value="Ig-like_dom"/>
</dbReference>
<reference evidence="13" key="1">
    <citation type="submission" date="2021-04" db="EMBL/GenBank/DDBJ databases">
        <authorList>
            <consortium name="Wellcome Sanger Institute Data Sharing"/>
        </authorList>
    </citation>
    <scope>NUCLEOTIDE SEQUENCE [LARGE SCALE GENOMIC DNA]</scope>
</reference>
<dbReference type="PANTHER" id="PTHR24100:SF151">
    <property type="entry name" value="ICOS LIGAND"/>
    <property type="match status" value="1"/>
</dbReference>
<name>A0A671TME8_SPAAU</name>
<feature type="compositionally biased region" description="Basic and acidic residues" evidence="10">
    <location>
        <begin position="387"/>
        <end position="396"/>
    </location>
</feature>
<dbReference type="Pfam" id="PF07686">
    <property type="entry name" value="V-set"/>
    <property type="match status" value="1"/>
</dbReference>
<accession>A0A671TME8</accession>
<dbReference type="GO" id="GO:0042110">
    <property type="term" value="P:T cell activation"/>
    <property type="evidence" value="ECO:0007669"/>
    <property type="project" value="UniProtKB-ARBA"/>
</dbReference>
<dbReference type="PANTHER" id="PTHR24100">
    <property type="entry name" value="BUTYROPHILIN"/>
    <property type="match status" value="1"/>
</dbReference>
<sequence length="457" mass="51846">MLCSNIMHNAPDLSTHLFFFVLFFLQTSTMLLLKTRQLKSKLTASSSSIFFYTAVLLLLTHCCGGQFQVVGPLQPVMVTIGEDVILPCHLRPAGDAVGMTFEWARPDLNPRFVHVWHEREDLHVNQHLSYKGRTSVSIDKLKQGDISLKLSRVKLSDKGTYRCYFPDLDKDSTVQLVVATAASPTISLAGIDRTSSGVVLQCESTGWYPEPEVLWLDGEGNLLSAGPTETVRGPDDLYTVSSRVTVEKRHSNSFTCRVQQNSTNQTREAHIHVPDDFFVVPSGSAACITISLVACFTCVLAVVFVVWKLRRSKTKTKMISQREEQRLMAEKDKMKDDEKRLAGINEEHKGMVDTLVKQKEELKNQRDQLKQLRTKVEKLVEDNERQLQSVEKEMTDKGLTSAPKHKEMISNNKWNLSDRVKEVDTMVLNTEKLLLMTEDVIFKMTKKKETENHINEE</sequence>
<protein>
    <recommendedName>
        <fullName evidence="12">Ig-like domain-containing protein</fullName>
    </recommendedName>
</protein>
<dbReference type="GO" id="GO:0050863">
    <property type="term" value="P:regulation of T cell activation"/>
    <property type="evidence" value="ECO:0007669"/>
    <property type="project" value="UniProtKB-ARBA"/>
</dbReference>
<dbReference type="InterPro" id="IPR003597">
    <property type="entry name" value="Ig_C1-set"/>
</dbReference>
<dbReference type="InterPro" id="IPR050504">
    <property type="entry name" value="IgSF_BTN/MOG"/>
</dbReference>
<dbReference type="GO" id="GO:0009897">
    <property type="term" value="C:external side of plasma membrane"/>
    <property type="evidence" value="ECO:0007669"/>
    <property type="project" value="TreeGrafter"/>
</dbReference>
<dbReference type="Proteomes" id="UP000472265">
    <property type="component" value="Chromosome 10"/>
</dbReference>
<dbReference type="InParanoid" id="A0A671TME8"/>
<keyword evidence="5 11" id="KW-0472">Membrane</keyword>
<dbReference type="Gene3D" id="2.60.40.10">
    <property type="entry name" value="Immunoglobulins"/>
    <property type="match status" value="2"/>
</dbReference>
<dbReference type="SMART" id="SM00407">
    <property type="entry name" value="IGc1"/>
    <property type="match status" value="1"/>
</dbReference>
<dbReference type="InterPro" id="IPR013783">
    <property type="entry name" value="Ig-like_fold"/>
</dbReference>
<dbReference type="SMART" id="SM00409">
    <property type="entry name" value="IG"/>
    <property type="match status" value="1"/>
</dbReference>
<dbReference type="FunFam" id="2.60.40.10:FF:000142">
    <property type="entry name" value="V-set domain-containing T-cell activation inhibitor 1"/>
    <property type="match status" value="1"/>
</dbReference>
<reference evidence="13" key="3">
    <citation type="submission" date="2025-09" db="UniProtKB">
        <authorList>
            <consortium name="Ensembl"/>
        </authorList>
    </citation>
    <scope>IDENTIFICATION</scope>
</reference>
<evidence type="ECO:0000313" key="13">
    <source>
        <dbReference type="Ensembl" id="ENSSAUP00010003094.1"/>
    </source>
</evidence>
<feature type="transmembrane region" description="Helical" evidence="11">
    <location>
        <begin position="15"/>
        <end position="33"/>
    </location>
</feature>
<dbReference type="Pfam" id="PF22705">
    <property type="entry name" value="C2-set_3"/>
    <property type="match status" value="1"/>
</dbReference>
<evidence type="ECO:0000256" key="10">
    <source>
        <dbReference type="SAM" id="MobiDB-lite"/>
    </source>
</evidence>
<feature type="domain" description="Ig-like" evidence="12">
    <location>
        <begin position="184"/>
        <end position="272"/>
    </location>
</feature>
<feature type="transmembrane region" description="Helical" evidence="11">
    <location>
        <begin position="288"/>
        <end position="309"/>
    </location>
</feature>
<dbReference type="GO" id="GO:0001817">
    <property type="term" value="P:regulation of cytokine production"/>
    <property type="evidence" value="ECO:0007669"/>
    <property type="project" value="TreeGrafter"/>
</dbReference>
<dbReference type="Ensembl" id="ENSSAUT00010003324.1">
    <property type="protein sequence ID" value="ENSSAUP00010003094.1"/>
    <property type="gene ID" value="ENSSAUG00010001591.1"/>
</dbReference>
<keyword evidence="14" id="KW-1185">Reference proteome</keyword>
<dbReference type="SUPFAM" id="SSF48726">
    <property type="entry name" value="Immunoglobulin"/>
    <property type="match status" value="2"/>
</dbReference>
<dbReference type="InterPro" id="IPR036179">
    <property type="entry name" value="Ig-like_dom_sf"/>
</dbReference>
<evidence type="ECO:0000256" key="2">
    <source>
        <dbReference type="ARBA" id="ARBA00022692"/>
    </source>
</evidence>
<evidence type="ECO:0000256" key="6">
    <source>
        <dbReference type="ARBA" id="ARBA00023157"/>
    </source>
</evidence>
<dbReference type="SMART" id="SM00406">
    <property type="entry name" value="IGv"/>
    <property type="match status" value="1"/>
</dbReference>
<dbReference type="GeneTree" id="ENSGT01050000244843"/>
<keyword evidence="7" id="KW-0325">Glycoprotein</keyword>
<dbReference type="InterPro" id="IPR013106">
    <property type="entry name" value="Ig_V-set"/>
</dbReference>
<comment type="subcellular location">
    <subcellularLocation>
        <location evidence="1">Membrane</location>
    </subcellularLocation>
</comment>
<dbReference type="GO" id="GO:0005102">
    <property type="term" value="F:signaling receptor binding"/>
    <property type="evidence" value="ECO:0007669"/>
    <property type="project" value="TreeGrafter"/>
</dbReference>
<dbReference type="GO" id="GO:0050852">
    <property type="term" value="P:T cell receptor signaling pathway"/>
    <property type="evidence" value="ECO:0007669"/>
    <property type="project" value="TreeGrafter"/>
</dbReference>
<evidence type="ECO:0000256" key="7">
    <source>
        <dbReference type="ARBA" id="ARBA00023180"/>
    </source>
</evidence>
<evidence type="ECO:0000256" key="4">
    <source>
        <dbReference type="ARBA" id="ARBA00022989"/>
    </source>
</evidence>
<proteinExistence type="inferred from homology"/>
<evidence type="ECO:0000259" key="12">
    <source>
        <dbReference type="PROSITE" id="PS50835"/>
    </source>
</evidence>
<organism evidence="13 14">
    <name type="scientific">Sparus aurata</name>
    <name type="common">Gilthead sea bream</name>
    <dbReference type="NCBI Taxonomy" id="8175"/>
    <lineage>
        <taxon>Eukaryota</taxon>
        <taxon>Metazoa</taxon>
        <taxon>Chordata</taxon>
        <taxon>Craniata</taxon>
        <taxon>Vertebrata</taxon>
        <taxon>Euteleostomi</taxon>
        <taxon>Actinopterygii</taxon>
        <taxon>Neopterygii</taxon>
        <taxon>Teleostei</taxon>
        <taxon>Neoteleostei</taxon>
        <taxon>Acanthomorphata</taxon>
        <taxon>Eupercaria</taxon>
        <taxon>Spariformes</taxon>
        <taxon>Sparidae</taxon>
        <taxon>Sparus</taxon>
    </lineage>
</organism>
<dbReference type="InterPro" id="IPR053896">
    <property type="entry name" value="BTN3A2-like_Ig-C"/>
</dbReference>
<evidence type="ECO:0000256" key="11">
    <source>
        <dbReference type="SAM" id="Phobius"/>
    </source>
</evidence>
<evidence type="ECO:0000256" key="9">
    <source>
        <dbReference type="ARBA" id="ARBA00038221"/>
    </source>
</evidence>
<keyword evidence="4 11" id="KW-1133">Transmembrane helix</keyword>
<evidence type="ECO:0000256" key="8">
    <source>
        <dbReference type="ARBA" id="ARBA00023319"/>
    </source>
</evidence>
<feature type="transmembrane region" description="Helical" evidence="11">
    <location>
        <begin position="42"/>
        <end position="59"/>
    </location>
</feature>
<keyword evidence="8" id="KW-0393">Immunoglobulin domain</keyword>